<dbReference type="EMBL" id="JBHLUD010000003">
    <property type="protein sequence ID" value="MFC0542051.1"/>
    <property type="molecule type" value="Genomic_DNA"/>
</dbReference>
<name>A0ABV6MQE4_9PSEU</name>
<evidence type="ECO:0000313" key="2">
    <source>
        <dbReference type="Proteomes" id="UP001589810"/>
    </source>
</evidence>
<proteinExistence type="predicted"/>
<keyword evidence="2" id="KW-1185">Reference proteome</keyword>
<protein>
    <submittedName>
        <fullName evidence="1">Uncharacterized protein</fullName>
    </submittedName>
</protein>
<dbReference type="RefSeq" id="WP_273943161.1">
    <property type="nucleotide sequence ID" value="NZ_CP097263.1"/>
</dbReference>
<dbReference type="Proteomes" id="UP001589810">
    <property type="component" value="Unassembled WGS sequence"/>
</dbReference>
<gene>
    <name evidence="1" type="ORF">ACFFH7_11205</name>
</gene>
<sequence>MGKIYERQLLKKARPLMAEDEQVEVVAAAKVGSVRASAARSLAVGVATAIATGGAGYGMLVQAEAYFILTDRQVLVFQSVQGSPGKHLATIPRHLAHPVDVRDGALFLKFFLQVDSWQDMYKLTVPPLPPRLRKRGRLFIQSLGAVAR</sequence>
<comment type="caution">
    <text evidence="1">The sequence shown here is derived from an EMBL/GenBank/DDBJ whole genome shotgun (WGS) entry which is preliminary data.</text>
</comment>
<reference evidence="1 2" key="1">
    <citation type="submission" date="2024-09" db="EMBL/GenBank/DDBJ databases">
        <authorList>
            <person name="Sun Q."/>
            <person name="Mori K."/>
        </authorList>
    </citation>
    <scope>NUCLEOTIDE SEQUENCE [LARGE SCALE GENOMIC DNA]</scope>
    <source>
        <strain evidence="1 2">TBRC 1432</strain>
    </source>
</reference>
<accession>A0ABV6MQE4</accession>
<organism evidence="1 2">
    <name type="scientific">Kutzneria chonburiensis</name>
    <dbReference type="NCBI Taxonomy" id="1483604"/>
    <lineage>
        <taxon>Bacteria</taxon>
        <taxon>Bacillati</taxon>
        <taxon>Actinomycetota</taxon>
        <taxon>Actinomycetes</taxon>
        <taxon>Pseudonocardiales</taxon>
        <taxon>Pseudonocardiaceae</taxon>
        <taxon>Kutzneria</taxon>
    </lineage>
</organism>
<evidence type="ECO:0000313" key="1">
    <source>
        <dbReference type="EMBL" id="MFC0542051.1"/>
    </source>
</evidence>